<reference evidence="1 2" key="1">
    <citation type="submission" date="2016-11" db="EMBL/GenBank/DDBJ databases">
        <authorList>
            <person name="Jaros S."/>
            <person name="Januszkiewicz K."/>
            <person name="Wedrychowicz H."/>
        </authorList>
    </citation>
    <scope>NUCLEOTIDE SEQUENCE [LARGE SCALE GENOMIC DNA]</scope>
    <source>
        <strain evidence="1 2">DSM 15929</strain>
    </source>
</reference>
<gene>
    <name evidence="1" type="ORF">SAMN02745136_04168</name>
</gene>
<evidence type="ECO:0000313" key="1">
    <source>
        <dbReference type="EMBL" id="SHL13733.1"/>
    </source>
</evidence>
<dbReference type="Proteomes" id="UP000184386">
    <property type="component" value="Unassembled WGS sequence"/>
</dbReference>
<accession>A0A1M6Y6B8</accession>
<keyword evidence="2" id="KW-1185">Reference proteome</keyword>
<evidence type="ECO:0000313" key="2">
    <source>
        <dbReference type="Proteomes" id="UP000184386"/>
    </source>
</evidence>
<name>A0A1M6Y6B8_9FIRM</name>
<sequence length="41" mass="4837">MASRIGQRAEKPCTLSANLIQRESEEIKYPEKRYAWKDKNP</sequence>
<dbReference type="EMBL" id="FRAC01000024">
    <property type="protein sequence ID" value="SHL13733.1"/>
    <property type="molecule type" value="Genomic_DNA"/>
</dbReference>
<protein>
    <submittedName>
        <fullName evidence="1">Uncharacterized protein</fullName>
    </submittedName>
</protein>
<proteinExistence type="predicted"/>
<dbReference type="STRING" id="1121322.SAMN02745136_04168"/>
<dbReference type="AlphaFoldDB" id="A0A1M6Y6B8"/>
<organism evidence="1 2">
    <name type="scientific">Anaerocolumna jejuensis DSM 15929</name>
    <dbReference type="NCBI Taxonomy" id="1121322"/>
    <lineage>
        <taxon>Bacteria</taxon>
        <taxon>Bacillati</taxon>
        <taxon>Bacillota</taxon>
        <taxon>Clostridia</taxon>
        <taxon>Lachnospirales</taxon>
        <taxon>Lachnospiraceae</taxon>
        <taxon>Anaerocolumna</taxon>
    </lineage>
</organism>